<dbReference type="GO" id="GO:0035145">
    <property type="term" value="C:exon-exon junction complex"/>
    <property type="evidence" value="ECO:0007669"/>
    <property type="project" value="TreeGrafter"/>
</dbReference>
<feature type="region of interest" description="Disordered" evidence="1">
    <location>
        <begin position="1"/>
        <end position="49"/>
    </location>
</feature>
<comment type="caution">
    <text evidence="3">The sequence shown here is derived from an EMBL/GenBank/DDBJ whole genome shotgun (WGS) entry which is preliminary data.</text>
</comment>
<proteinExistence type="predicted"/>
<dbReference type="OMA" id="IPGCADS"/>
<dbReference type="GO" id="GO:0005737">
    <property type="term" value="C:cytoplasm"/>
    <property type="evidence" value="ECO:0007669"/>
    <property type="project" value="TreeGrafter"/>
</dbReference>
<accession>A0A8T2QUA9</accession>
<feature type="compositionally biased region" description="Basic and acidic residues" evidence="1">
    <location>
        <begin position="155"/>
        <end position="169"/>
    </location>
</feature>
<dbReference type="SMART" id="SM01273">
    <property type="entry name" value="Mago-bind"/>
    <property type="match status" value="1"/>
</dbReference>
<dbReference type="EMBL" id="CM035437">
    <property type="protein sequence ID" value="KAH7287138.1"/>
    <property type="molecule type" value="Genomic_DNA"/>
</dbReference>
<feature type="compositionally biased region" description="Basic and acidic residues" evidence="1">
    <location>
        <begin position="1"/>
        <end position="14"/>
    </location>
</feature>
<sequence>MEKIPVQQETHEEEQQGSSLDRPLKAGERLLAPSRRPDGTMRKPVRIRAGYTPQEEVAIYQSKGALFRKGQSQVPPGYDPVEDAPQRTKTKAAKKNQKRKEKRHQTGTASVIESEEASEWIVSDDKHDPGLPDSNRFVEDITNQMSSISVSRCDGTAEERKNDPDNGNLEKRIRALKKKIRTTESLKDSKGPLNAEQLEKISKLEIWQDELNELEAQNGLLK</sequence>
<dbReference type="AlphaFoldDB" id="A0A8T2QUA9"/>
<dbReference type="InterPro" id="IPR039333">
    <property type="entry name" value="PYM1"/>
</dbReference>
<evidence type="ECO:0000313" key="3">
    <source>
        <dbReference type="EMBL" id="KAH7287138.1"/>
    </source>
</evidence>
<feature type="region of interest" description="Disordered" evidence="1">
    <location>
        <begin position="150"/>
        <end position="169"/>
    </location>
</feature>
<evidence type="ECO:0000256" key="1">
    <source>
        <dbReference type="SAM" id="MobiDB-lite"/>
    </source>
</evidence>
<dbReference type="PANTHER" id="PTHR22959">
    <property type="entry name" value="PYM PROTEIN"/>
    <property type="match status" value="1"/>
</dbReference>
<organism evidence="3 4">
    <name type="scientific">Ceratopteris richardii</name>
    <name type="common">Triangle waterfern</name>
    <dbReference type="NCBI Taxonomy" id="49495"/>
    <lineage>
        <taxon>Eukaryota</taxon>
        <taxon>Viridiplantae</taxon>
        <taxon>Streptophyta</taxon>
        <taxon>Embryophyta</taxon>
        <taxon>Tracheophyta</taxon>
        <taxon>Polypodiopsida</taxon>
        <taxon>Polypodiidae</taxon>
        <taxon>Polypodiales</taxon>
        <taxon>Pteridineae</taxon>
        <taxon>Pteridaceae</taxon>
        <taxon>Parkerioideae</taxon>
        <taxon>Ceratopteris</taxon>
    </lineage>
</organism>
<dbReference type="SUPFAM" id="SSF101931">
    <property type="entry name" value="Pym (Within the bgcn gene intron protein, WIBG), N-terminal domain"/>
    <property type="match status" value="1"/>
</dbReference>
<dbReference type="InterPro" id="IPR036348">
    <property type="entry name" value="WIBG_N_sf"/>
</dbReference>
<name>A0A8T2QUA9_CERRI</name>
<feature type="compositionally biased region" description="Basic residues" evidence="1">
    <location>
        <begin position="88"/>
        <end position="105"/>
    </location>
</feature>
<feature type="region of interest" description="Disordered" evidence="1">
    <location>
        <begin position="68"/>
        <end position="135"/>
    </location>
</feature>
<protein>
    <recommendedName>
        <fullName evidence="2">WIBG Mago-binding domain-containing protein</fullName>
    </recommendedName>
</protein>
<feature type="domain" description="WIBG Mago-binding" evidence="2">
    <location>
        <begin position="27"/>
        <end position="53"/>
    </location>
</feature>
<evidence type="ECO:0000313" key="4">
    <source>
        <dbReference type="Proteomes" id="UP000825935"/>
    </source>
</evidence>
<dbReference type="GO" id="GO:1903259">
    <property type="term" value="P:exon-exon junction complex disassembly"/>
    <property type="evidence" value="ECO:0007669"/>
    <property type="project" value="InterPro"/>
</dbReference>
<dbReference type="InterPro" id="IPR015362">
    <property type="entry name" value="WIBG_mago-bd"/>
</dbReference>
<reference evidence="3" key="1">
    <citation type="submission" date="2021-08" db="EMBL/GenBank/DDBJ databases">
        <title>WGS assembly of Ceratopteris richardii.</title>
        <authorList>
            <person name="Marchant D.B."/>
            <person name="Chen G."/>
            <person name="Jenkins J."/>
            <person name="Shu S."/>
            <person name="Leebens-Mack J."/>
            <person name="Grimwood J."/>
            <person name="Schmutz J."/>
            <person name="Soltis P."/>
            <person name="Soltis D."/>
            <person name="Chen Z.-H."/>
        </authorList>
    </citation>
    <scope>NUCLEOTIDE SEQUENCE</scope>
    <source>
        <strain evidence="3">Whitten #5841</strain>
        <tissue evidence="3">Leaf</tissue>
    </source>
</reference>
<dbReference type="PANTHER" id="PTHR22959:SF0">
    <property type="entry name" value="PARTNER OF Y14 AND MAGO"/>
    <property type="match status" value="1"/>
</dbReference>
<dbReference type="GO" id="GO:0003723">
    <property type="term" value="F:RNA binding"/>
    <property type="evidence" value="ECO:0007669"/>
    <property type="project" value="TreeGrafter"/>
</dbReference>
<dbReference type="Pfam" id="PF09282">
    <property type="entry name" value="Mago-bind"/>
    <property type="match status" value="1"/>
</dbReference>
<evidence type="ECO:0000259" key="2">
    <source>
        <dbReference type="SMART" id="SM01273"/>
    </source>
</evidence>
<dbReference type="Proteomes" id="UP000825935">
    <property type="component" value="Chromosome 32"/>
</dbReference>
<keyword evidence="4" id="KW-1185">Reference proteome</keyword>
<dbReference type="OrthoDB" id="21625at2759"/>
<gene>
    <name evidence="3" type="ORF">KP509_32G039800</name>
</gene>